<dbReference type="InterPro" id="IPR013783">
    <property type="entry name" value="Ig-like_fold"/>
</dbReference>
<gene>
    <name evidence="3" type="ORF">CRI93_08225</name>
</gene>
<evidence type="ECO:0000256" key="1">
    <source>
        <dbReference type="SAM" id="MobiDB-lite"/>
    </source>
</evidence>
<reference evidence="3 4" key="1">
    <citation type="submission" date="2017-10" db="EMBL/GenBank/DDBJ databases">
        <title>Draft genome of Longimonas halophila.</title>
        <authorList>
            <person name="Goh K.M."/>
            <person name="Shamsir M.S."/>
            <person name="Lim S.W."/>
        </authorList>
    </citation>
    <scope>NUCLEOTIDE SEQUENCE [LARGE SCALE GENOMIC DNA]</scope>
    <source>
        <strain evidence="3 4">KCTC 42399</strain>
    </source>
</reference>
<evidence type="ECO:0000313" key="3">
    <source>
        <dbReference type="EMBL" id="PEN07111.1"/>
    </source>
</evidence>
<dbReference type="InterPro" id="IPR003961">
    <property type="entry name" value="FN3_dom"/>
</dbReference>
<dbReference type="RefSeq" id="WP_098062140.1">
    <property type="nucleotide sequence ID" value="NZ_PDEP01000006.1"/>
</dbReference>
<dbReference type="EMBL" id="PDEP01000006">
    <property type="protein sequence ID" value="PEN07111.1"/>
    <property type="molecule type" value="Genomic_DNA"/>
</dbReference>
<dbReference type="Proteomes" id="UP000221024">
    <property type="component" value="Unassembled WGS sequence"/>
</dbReference>
<accession>A0A2H3P7J4</accession>
<dbReference type="OrthoDB" id="863479at2"/>
<dbReference type="NCBIfam" id="TIGR04183">
    <property type="entry name" value="Por_Secre_tail"/>
    <property type="match status" value="1"/>
</dbReference>
<feature type="compositionally biased region" description="Polar residues" evidence="1">
    <location>
        <begin position="480"/>
        <end position="501"/>
    </location>
</feature>
<dbReference type="Pfam" id="PF18962">
    <property type="entry name" value="Por_Secre_tail"/>
    <property type="match status" value="1"/>
</dbReference>
<keyword evidence="4" id="KW-1185">Reference proteome</keyword>
<dbReference type="CDD" id="cd00063">
    <property type="entry name" value="FN3"/>
    <property type="match status" value="1"/>
</dbReference>
<organism evidence="3 4">
    <name type="scientific">Longimonas halophila</name>
    <dbReference type="NCBI Taxonomy" id="1469170"/>
    <lineage>
        <taxon>Bacteria</taxon>
        <taxon>Pseudomonadati</taxon>
        <taxon>Rhodothermota</taxon>
        <taxon>Rhodothermia</taxon>
        <taxon>Rhodothermales</taxon>
        <taxon>Salisaetaceae</taxon>
        <taxon>Longimonas</taxon>
    </lineage>
</organism>
<evidence type="ECO:0000259" key="2">
    <source>
        <dbReference type="PROSITE" id="PS50853"/>
    </source>
</evidence>
<sequence length="656" mass="69633">MSRLSTRSVIARVPVWIGIAVCLCLSVRAAASAPPEAPASDLQIDWANLQFPPSLSHVANATDSTSLVYGQVYIAGVTDAQDTPVDSVRAQVGYGPAGTSPQSDAWRWFDMRPNPGYDYTQNNDEYIGKMLPQRIGTFKYTTRWSVDGGQTWTYTDQFGPPYDEVDAGDLTVAQSSDTTPPSTPLGLNVTDVAVDEVSLTWNAIPDVDEDAFGYAVYRKAESASSFTKLTELEDLFGVSNTSYTDATAAPGTTYDYQVTALDVWLNESPASPSVQATTPAAVALTGGGAGGLNRTFSATPGASEQPIGAVRIAPGQSGATLTELVATPDAPSATGIDKAALWISADDAFDAASDTELARIDLDPQAGLPATLSFDGFTEALPNQARTLFLTVTLTEQAAGGITMFLADATALALDGGQIVTVNGTSQQSFSNLALSASDAPLPVELAGFEAQRAGSESVTLQWRTLSETNNAGFEVQRATASADGSANGPANASVETSQVETPHWDVSTGESWQTIAHLEGAGTTNEPQSYRFEDTDLPYAADRVRYRLRQIDTDGTESFSEPITVAREVTAAELLPTYPNPARGPATVRFATPERQDVRIALYDLLGRRVQTVVDTNAAGRTEAQLDVSDLASGTYFVRMQTDGFTDTQRLTVVR</sequence>
<name>A0A2H3P7J4_9BACT</name>
<proteinExistence type="predicted"/>
<feature type="region of interest" description="Disordered" evidence="1">
    <location>
        <begin position="480"/>
        <end position="503"/>
    </location>
</feature>
<dbReference type="InterPro" id="IPR026444">
    <property type="entry name" value="Secre_tail"/>
</dbReference>
<evidence type="ECO:0000313" key="4">
    <source>
        <dbReference type="Proteomes" id="UP000221024"/>
    </source>
</evidence>
<protein>
    <recommendedName>
        <fullName evidence="2">Fibronectin type-III domain-containing protein</fullName>
    </recommendedName>
</protein>
<feature type="domain" description="Fibronectin type-III" evidence="2">
    <location>
        <begin position="180"/>
        <end position="281"/>
    </location>
</feature>
<comment type="caution">
    <text evidence="3">The sequence shown here is derived from an EMBL/GenBank/DDBJ whole genome shotgun (WGS) entry which is preliminary data.</text>
</comment>
<dbReference type="SUPFAM" id="SSF49265">
    <property type="entry name" value="Fibronectin type III"/>
    <property type="match status" value="1"/>
</dbReference>
<dbReference type="InterPro" id="IPR036116">
    <property type="entry name" value="FN3_sf"/>
</dbReference>
<dbReference type="PROSITE" id="PS50853">
    <property type="entry name" value="FN3"/>
    <property type="match status" value="1"/>
</dbReference>
<dbReference type="Gene3D" id="2.60.40.10">
    <property type="entry name" value="Immunoglobulins"/>
    <property type="match status" value="1"/>
</dbReference>
<dbReference type="AlphaFoldDB" id="A0A2H3P7J4"/>